<reference evidence="1 2" key="1">
    <citation type="journal article" date="2022" name="Genome Biol. Evol.">
        <title>The Spruce Budworm Genome: Reconstructing the Evolutionary History of Antifreeze Proteins.</title>
        <authorList>
            <person name="Beliveau C."/>
            <person name="Gagne P."/>
            <person name="Picq S."/>
            <person name="Vernygora O."/>
            <person name="Keeling C.I."/>
            <person name="Pinkney K."/>
            <person name="Doucet D."/>
            <person name="Wen F."/>
            <person name="Johnston J.S."/>
            <person name="Maaroufi H."/>
            <person name="Boyle B."/>
            <person name="Laroche J."/>
            <person name="Dewar K."/>
            <person name="Juretic N."/>
            <person name="Blackburn G."/>
            <person name="Nisole A."/>
            <person name="Brunet B."/>
            <person name="Brandao M."/>
            <person name="Lumley L."/>
            <person name="Duan J."/>
            <person name="Quan G."/>
            <person name="Lucarotti C.J."/>
            <person name="Roe A.D."/>
            <person name="Sperling F.A.H."/>
            <person name="Levesque R.C."/>
            <person name="Cusson M."/>
        </authorList>
    </citation>
    <scope>NUCLEOTIDE SEQUENCE [LARGE SCALE GENOMIC DNA]</scope>
    <source>
        <strain evidence="1">Glfc:IPQL:Cfum</strain>
    </source>
</reference>
<gene>
    <name evidence="1" type="ORF">MSG28_003457</name>
</gene>
<evidence type="ECO:0000313" key="2">
    <source>
        <dbReference type="Proteomes" id="UP001064048"/>
    </source>
</evidence>
<keyword evidence="2" id="KW-1185">Reference proteome</keyword>
<proteinExistence type="predicted"/>
<dbReference type="Proteomes" id="UP001064048">
    <property type="component" value="Chromosome 5"/>
</dbReference>
<protein>
    <submittedName>
        <fullName evidence="1">Uncharacterized protein</fullName>
    </submittedName>
</protein>
<sequence>MGATSRLRQNTDVIEEGMGGTAAAAAVLGRHLYVIGGNAPRRTVLTSVERYSFDDEILSPSVKSPSGHSGRPALAYTANTMLSWDRFARLVGRGVQPVGGARGCAAGAAEGVLVAAAATARAPASAPSTARGPPSPASSCTTRAPTAGAPGPRCRTRAPREAPRCCDSESAGQRAFYRARTTLASVELYDPRADRWRAGPALPHSRAEGARRAAVTARAPASAPSTARGPPSPASSCTTRAPTAGAPGPRCRTRAPREAPRCCDSESAGQRAFYRARTTLASVELYDPRADRWRAGPALL</sequence>
<comment type="caution">
    <text evidence="1">The sequence shown here is derived from an EMBL/GenBank/DDBJ whole genome shotgun (WGS) entry which is preliminary data.</text>
</comment>
<name>A0ACC0KFC5_CHOFU</name>
<evidence type="ECO:0000313" key="1">
    <source>
        <dbReference type="EMBL" id="KAI8435025.1"/>
    </source>
</evidence>
<dbReference type="EMBL" id="CM046105">
    <property type="protein sequence ID" value="KAI8435025.1"/>
    <property type="molecule type" value="Genomic_DNA"/>
</dbReference>
<organism evidence="1 2">
    <name type="scientific">Choristoneura fumiferana</name>
    <name type="common">Spruce budworm moth</name>
    <name type="synonym">Archips fumiferana</name>
    <dbReference type="NCBI Taxonomy" id="7141"/>
    <lineage>
        <taxon>Eukaryota</taxon>
        <taxon>Metazoa</taxon>
        <taxon>Ecdysozoa</taxon>
        <taxon>Arthropoda</taxon>
        <taxon>Hexapoda</taxon>
        <taxon>Insecta</taxon>
        <taxon>Pterygota</taxon>
        <taxon>Neoptera</taxon>
        <taxon>Endopterygota</taxon>
        <taxon>Lepidoptera</taxon>
        <taxon>Glossata</taxon>
        <taxon>Ditrysia</taxon>
        <taxon>Tortricoidea</taxon>
        <taxon>Tortricidae</taxon>
        <taxon>Tortricinae</taxon>
        <taxon>Choristoneura</taxon>
    </lineage>
</organism>
<accession>A0ACC0KFC5</accession>